<evidence type="ECO:0000313" key="1">
    <source>
        <dbReference type="EMBL" id="KAH7852647.1"/>
    </source>
</evidence>
<dbReference type="EMBL" id="CM037158">
    <property type="protein sequence ID" value="KAH7852647.1"/>
    <property type="molecule type" value="Genomic_DNA"/>
</dbReference>
<dbReference type="Proteomes" id="UP000828048">
    <property type="component" value="Chromosome 8"/>
</dbReference>
<comment type="caution">
    <text evidence="1">The sequence shown here is derived from an EMBL/GenBank/DDBJ whole genome shotgun (WGS) entry which is preliminary data.</text>
</comment>
<keyword evidence="2" id="KW-1185">Reference proteome</keyword>
<organism evidence="1 2">
    <name type="scientific">Vaccinium darrowii</name>
    <dbReference type="NCBI Taxonomy" id="229202"/>
    <lineage>
        <taxon>Eukaryota</taxon>
        <taxon>Viridiplantae</taxon>
        <taxon>Streptophyta</taxon>
        <taxon>Embryophyta</taxon>
        <taxon>Tracheophyta</taxon>
        <taxon>Spermatophyta</taxon>
        <taxon>Magnoliopsida</taxon>
        <taxon>eudicotyledons</taxon>
        <taxon>Gunneridae</taxon>
        <taxon>Pentapetalae</taxon>
        <taxon>asterids</taxon>
        <taxon>Ericales</taxon>
        <taxon>Ericaceae</taxon>
        <taxon>Vaccinioideae</taxon>
        <taxon>Vaccinieae</taxon>
        <taxon>Vaccinium</taxon>
    </lineage>
</organism>
<sequence>MVDHLRNPTEVAPDLLDGIGAFLETPTSPAACAGNNVDMEVFLSSFLEEEMEAIGSYGAAFQPQEQTTVSIAYPTHNYPVCAQPHIAAKEMISENMRSSNLTSQVEARLEWYGSRSSYLAVPTCSNLASSQPMSTIPETRPTVPQSMSTIPEIGPTVSQPMSTIPETGPTVPQPMSINPRPTVPQPMSTLPDTGPTIMTIKAKYRDSTIKFKLPLTSTLAELNEKVEMRLNLKPGSFDVEYKDDDQDDWNEGWITIACDEDLRDYLQLFSSLDNPVIKLLVLDKVVNANESSGSLKRKRL</sequence>
<gene>
    <name evidence="1" type="ORF">Vadar_027397</name>
</gene>
<name>A0ACB7YGW9_9ERIC</name>
<protein>
    <submittedName>
        <fullName evidence="1">Uncharacterized protein</fullName>
    </submittedName>
</protein>
<proteinExistence type="predicted"/>
<accession>A0ACB7YGW9</accession>
<evidence type="ECO:0000313" key="2">
    <source>
        <dbReference type="Proteomes" id="UP000828048"/>
    </source>
</evidence>
<reference evidence="1 2" key="1">
    <citation type="journal article" date="2021" name="Hortic Res">
        <title>High-quality reference genome and annotation aids understanding of berry development for evergreen blueberry (Vaccinium darrowii).</title>
        <authorList>
            <person name="Yu J."/>
            <person name="Hulse-Kemp A.M."/>
            <person name="Babiker E."/>
            <person name="Staton M."/>
        </authorList>
    </citation>
    <scope>NUCLEOTIDE SEQUENCE [LARGE SCALE GENOMIC DNA]</scope>
    <source>
        <strain evidence="2">cv. NJ 8807/NJ 8810</strain>
        <tissue evidence="1">Young leaf</tissue>
    </source>
</reference>